<feature type="region of interest" description="Disordered" evidence="12">
    <location>
        <begin position="1526"/>
        <end position="1563"/>
    </location>
</feature>
<evidence type="ECO:0000313" key="16">
    <source>
        <dbReference type="Proteomes" id="UP000596145"/>
    </source>
</evidence>
<feature type="region of interest" description="Disordered" evidence="12">
    <location>
        <begin position="2702"/>
        <end position="2779"/>
    </location>
</feature>
<evidence type="ECO:0000256" key="4">
    <source>
        <dbReference type="ARBA" id="ARBA00022692"/>
    </source>
</evidence>
<keyword evidence="5" id="KW-0732">Signal</keyword>
<feature type="region of interest" description="Disordered" evidence="12">
    <location>
        <begin position="1825"/>
        <end position="1878"/>
    </location>
</feature>
<gene>
    <name evidence="15" type="ORF">I6I10_02880</name>
</gene>
<dbReference type="GO" id="GO:0005975">
    <property type="term" value="P:carbohydrate metabolic process"/>
    <property type="evidence" value="ECO:0007669"/>
    <property type="project" value="UniProtKB-ARBA"/>
</dbReference>
<evidence type="ECO:0000256" key="11">
    <source>
        <dbReference type="ARBA" id="ARBA00023136"/>
    </source>
</evidence>
<feature type="compositionally biased region" description="Polar residues" evidence="12">
    <location>
        <begin position="786"/>
        <end position="807"/>
    </location>
</feature>
<keyword evidence="9 13" id="KW-1133">Transmembrane helix</keyword>
<dbReference type="Proteomes" id="UP000596145">
    <property type="component" value="Chromosome"/>
</dbReference>
<feature type="compositionally biased region" description="Polar residues" evidence="12">
    <location>
        <begin position="2760"/>
        <end position="2769"/>
    </location>
</feature>
<evidence type="ECO:0000256" key="5">
    <source>
        <dbReference type="ARBA" id="ARBA00022729"/>
    </source>
</evidence>
<dbReference type="InterPro" id="IPR013783">
    <property type="entry name" value="Ig-like_fold"/>
</dbReference>
<dbReference type="GO" id="GO:0005911">
    <property type="term" value="C:cell-cell junction"/>
    <property type="evidence" value="ECO:0007669"/>
    <property type="project" value="TreeGrafter"/>
</dbReference>
<evidence type="ECO:0000313" key="15">
    <source>
        <dbReference type="EMBL" id="QQB46888.1"/>
    </source>
</evidence>
<keyword evidence="10" id="KW-0572">Peptidoglycan-anchor</keyword>
<dbReference type="InterPro" id="IPR044055">
    <property type="entry name" value="RibLong"/>
</dbReference>
<sequence>MHYKPKGFSIAAAAVSLTLILPGIVPVTYPQAVAQTASAPATAPVTADEVQSGFFASAIEATGEQDAKGTVNGTVAELKTVPTVWIQDAVAAGAPLGGVEVYAKWTEKNKNGQISSPLYKTVTRDDGTFTIEMKPYLDANGKEHTFTADPTLAYKEKVQLWFRPPEGMELFWSYGYRPVPDGVVVDTTGHADWTGGRVRNARALFKKKEDPSLPNHKPREQWVFQTPEAMQGTSGDVNGRVYWNWVQGVGSLRWEDVNNPAYDRGIPNVQVVASYLADEAVNEILAYHKANQTRLFNGHALRGEQWTYEDAVKLNDWIMEQVRAHPEWIAETVATTTDAKGAYKIRFNGTWGRDDRSAGRVPRDKVGTVAGSPTEGSWGNGSLDNSVKHVNWDWMYISTPNMPRVAGVTTPFRNEIWGGSNFTGKDPFGTGYLLDANASQSLSAEYFANLNIGALTPHSTFDVLTYDTRTSFATPGVTVDTGASGWPAQADQKYRIIWTDPNGAEVKTCEEFATADGLIPSCPLTVSEDLKEVSTYTATLYALPDGQDPLIMGVDSFTAIPARLHTPYGSVGTSYPLQTPGNPANNADKTKAEGFVEVPSEIAKTKVDWTFELDPETPLPQGLTFDEKTGKITGTPTEFGTFPVNVTAVGQVPAASGKPKTIRIGTTDNLTVTKATMLDYTFKEGEKASKPISVVGLPTDAKDKDGKPVEIKPTNFKVVSELPQGFSLAPDGMLTVDETAKAGTYTDVTVQYEVTDEDGVKHTIQGGGKVVVDPNPALVKQDRDTYQPQVGSDTPTVEQGSSVTTAPLTFDDPNTPETESAPSGTLFDAPDATALNSIFPDATPAPDWVTVNPDGSVTANPPKDAKPGVYQVPVRANYPDGSSDIVFVPVEVTKRTPDAEKYSPTYGSTPTSVAQDSRGSVTDPSFDDPNTTDVQERVPAGTTFAPGADARDWVEVDPQTGMLTLRPNAEVPVGTYEVPVTVTYPDGSTDTITAPVVVTEKVLTQAEANVPAYPQATEVSQRGKTTIPVTFDRPRTSEKEEMPQGTTFAKGTGDNVPEWATVDPATGTVTAKPGADVPAGDYTVPVVVTYPDGTTDRVNVPVHVNQYVTDAEKNQAAYPPEPTVVGKDAPVTIPAPTLVDGSPLPEGSTFGPGDNVPGWVTVDPATGKITVKPGANVPAGDTTIPVVVTYPDGSTQTINATVTVLPAADASQPLYPSSTTTVPAGSEATIAAPSFDDPTTDGVEKAPEGTRFAKGSGDNVPEWATVDPNTGEITVKPGADVPAGEYTVPVVVTYPDGSTDTVNIPVKVTAKVKDADTNQPSYPQANTPVQAGGTATVPAPTFDTGKKPEGTTFAKGEGAPDWATVDPETGEVTANPPKDLEPGEHTIPVVVTYPDGSTDTVNVPFTVTEAPKEASLNDPYYPAKDLTAQAGGDPVTGDAPSFDDPNTEETETAPAGATFSLGDGAPSWVSIDPTTGAVTANPPKGTDPKAYDIPVVVTYADQSTDEGTVTVVVSEPEKQAVEFQPDYEDAPATTQGESSTIPAPRGENGTTLPSGTTFEKGSGAPTWVTVNADGSLTVSPGATVEPGTYNVPVEVTYPDGSTGTVMVPVRVAAQEVPETPEDKVTYDPATPDEAKVTAGETAKVKAPGWVNDKAPVTATYATGKAAPDWVKVDPTTGELTATPPAGTEPATYNVPVEVTYPDGTTDTYFVPVTVSAQPKKTAQIAEPRYKANDNAVQAGQTVKSTVPSFDDPTTSEKEERPEGTTFSFEGPDWITVDPNTGAATIAPGAEVEPQAYTGTVVATYPDGSTDRIPVTVTVLPIPKDLSQQLNPGPSSPTATVAAGEKDKVVSGPSFDDPATEEKEEAPAGTSYKLGADAPDWVTVDPQTGKLTLNPPEGLDPQTYNVPIEVTYSDGSTDKVVIPVNVTEAAQKEETADKVQPRYPSTATPVEAGAKEKIPAPSFDDPSTEEKEQAPAGTSYKLGDSAPEWASVDAATGEFTAKPGKDIAPGTYNVPVVVTYEDGSTDTVMVPVLVKKPVTDADTYNPRLATENVPNGTLSTAPVTAGNEISLSPQFPVQPPAETTFAGDPDNPSWVTVNPETGTVTATPPAAAQPGTYPVKVQVTYPDGTKDVIESTITVRERPMLTPSYGPAHPVERGETLTIDPPSVDDPFTGHVERVPEGTSYKLGADAPNWVSVDPKTGQVTANPGADVPAGTYEIPVEVTVGGVTKTVMTQVTVVVTDPKEEPTLTEAQTTQPFYPGAATRVEQGTDVTVPAPSFDDPTTDAAEEKPADVSFGLSTAPGDPNLDWVTVDPTSGALTLKPTDKVQPGGYLVPVEVTYGDHSTEIVNVPVVVEKPAARPTKDTAQPYYPGTTPVIFAGTTDKVKAPTFDDPTTADTKETKPEGTKFALGEGAPKWVTIDPETGELTIAPAADVPTGAHRIPIEVTYADGSKGIVYQRVMIANSKLAYPKTTVGDEPVKVKTNLGDQVVPGSTFRLVSFPDGWNVTIDKKTGEVTIDAPANAEPGDYEIKVEGLANGEVISKATLVAEVKESKDTAEPRYPDAKPIVPGGSGIVVTPSFDDPATEATETMPKGTKFALGKDAPAWAKIDPKTGKLTLNPPANIKDGPYVIPIEVTYPDGSKDLVSKSVTIAKSDTPTPPANGSSEEEKAGAIIGGILGGLALLGGGAWALDQFGIVDTGSAPGRHALPDLPQAPGQTAPGQQAPGKQAPGKQAPGKQAPGKQDPSPQSPKGRGEAGEPTRSGNGATNQKPGKHSKKDSALAETGAQYVQLALTIGFLSLLLGGAFIALRRRKDAE</sequence>
<dbReference type="InterPro" id="IPR019931">
    <property type="entry name" value="LPXTG_anchor"/>
</dbReference>
<dbReference type="Gene3D" id="2.60.40.10">
    <property type="entry name" value="Immunoglobulins"/>
    <property type="match status" value="7"/>
</dbReference>
<dbReference type="GeneID" id="92761341"/>
<evidence type="ECO:0000256" key="9">
    <source>
        <dbReference type="ARBA" id="ARBA00022989"/>
    </source>
</evidence>
<feature type="compositionally biased region" description="Polar residues" evidence="12">
    <location>
        <begin position="1532"/>
        <end position="1541"/>
    </location>
</feature>
<evidence type="ECO:0000256" key="1">
    <source>
        <dbReference type="ARBA" id="ARBA00004370"/>
    </source>
</evidence>
<evidence type="ECO:0000256" key="2">
    <source>
        <dbReference type="ARBA" id="ARBA00022512"/>
    </source>
</evidence>
<dbReference type="GO" id="GO:0098609">
    <property type="term" value="P:cell-cell adhesion"/>
    <property type="evidence" value="ECO:0007669"/>
    <property type="project" value="TreeGrafter"/>
</dbReference>
<feature type="compositionally biased region" description="Basic and acidic residues" evidence="12">
    <location>
        <begin position="354"/>
        <end position="366"/>
    </location>
</feature>
<evidence type="ECO:0000256" key="6">
    <source>
        <dbReference type="ARBA" id="ARBA00022737"/>
    </source>
</evidence>
<dbReference type="GO" id="GO:0016020">
    <property type="term" value="C:membrane"/>
    <property type="evidence" value="ECO:0007669"/>
    <property type="project" value="UniProtKB-SubCell"/>
</dbReference>
<comment type="subcellular location">
    <subcellularLocation>
        <location evidence="1">Membrane</location>
    </subcellularLocation>
</comment>
<feature type="compositionally biased region" description="Basic and acidic residues" evidence="12">
    <location>
        <begin position="2553"/>
        <end position="2562"/>
    </location>
</feature>
<name>A0A7T4EGD1_9CORY</name>
<feature type="region of interest" description="Disordered" evidence="12">
    <location>
        <begin position="784"/>
        <end position="831"/>
    </location>
</feature>
<evidence type="ECO:0000256" key="8">
    <source>
        <dbReference type="ARBA" id="ARBA00022889"/>
    </source>
</evidence>
<dbReference type="GO" id="GO:0005509">
    <property type="term" value="F:calcium ion binding"/>
    <property type="evidence" value="ECO:0007669"/>
    <property type="project" value="InterPro"/>
</dbReference>
<dbReference type="NCBIfam" id="NF038186">
    <property type="entry name" value="YPDG_rpt"/>
    <property type="match status" value="17"/>
</dbReference>
<keyword evidence="8" id="KW-0130">Cell adhesion</keyword>
<keyword evidence="2" id="KW-0134">Cell wall</keyword>
<evidence type="ECO:0000256" key="13">
    <source>
        <dbReference type="SAM" id="Phobius"/>
    </source>
</evidence>
<feature type="region of interest" description="Disordered" evidence="12">
    <location>
        <begin position="898"/>
        <end position="935"/>
    </location>
</feature>
<dbReference type="SUPFAM" id="SSF49313">
    <property type="entry name" value="Cadherin-like"/>
    <property type="match status" value="5"/>
</dbReference>
<evidence type="ECO:0000256" key="7">
    <source>
        <dbReference type="ARBA" id="ARBA00022837"/>
    </source>
</evidence>
<evidence type="ECO:0000259" key="14">
    <source>
        <dbReference type="PROSITE" id="PS50847"/>
    </source>
</evidence>
<evidence type="ECO:0000256" key="12">
    <source>
        <dbReference type="SAM" id="MobiDB-lite"/>
    </source>
</evidence>
<feature type="domain" description="Gram-positive cocci surface proteins LPxTG" evidence="14">
    <location>
        <begin position="2780"/>
        <end position="2815"/>
    </location>
</feature>
<feature type="compositionally biased region" description="Basic and acidic residues" evidence="12">
    <location>
        <begin position="1930"/>
        <end position="1939"/>
    </location>
</feature>
<dbReference type="Pfam" id="PF05345">
    <property type="entry name" value="He_PIG"/>
    <property type="match status" value="1"/>
</dbReference>
<organism evidence="15 16">
    <name type="scientific">Corynebacterium glucuronolyticum</name>
    <dbReference type="NCBI Taxonomy" id="39791"/>
    <lineage>
        <taxon>Bacteria</taxon>
        <taxon>Bacillati</taxon>
        <taxon>Actinomycetota</taxon>
        <taxon>Actinomycetes</taxon>
        <taxon>Mycobacteriales</taxon>
        <taxon>Corynebacteriaceae</taxon>
        <taxon>Corynebacterium</taxon>
    </lineage>
</organism>
<keyword evidence="7" id="KW-0106">Calcium</keyword>
<dbReference type="InterPro" id="IPR015919">
    <property type="entry name" value="Cadherin-like_sf"/>
</dbReference>
<feature type="region of interest" description="Disordered" evidence="12">
    <location>
        <begin position="1339"/>
        <end position="1384"/>
    </location>
</feature>
<evidence type="ECO:0000256" key="10">
    <source>
        <dbReference type="ARBA" id="ARBA00023088"/>
    </source>
</evidence>
<feature type="region of interest" description="Disordered" evidence="12">
    <location>
        <begin position="1424"/>
        <end position="1468"/>
    </location>
</feature>
<dbReference type="InterPro" id="IPR012706">
    <property type="entry name" value="Rib_alpha_Esp_rpt"/>
</dbReference>
<feature type="region of interest" description="Disordered" evidence="12">
    <location>
        <begin position="2553"/>
        <end position="2573"/>
    </location>
</feature>
<proteinExistence type="predicted"/>
<keyword evidence="6" id="KW-0677">Repeat</keyword>
<dbReference type="InterPro" id="IPR050971">
    <property type="entry name" value="Cadherin-domain_protein"/>
</dbReference>
<reference evidence="15 16" key="1">
    <citation type="submission" date="2020-12" db="EMBL/GenBank/DDBJ databases">
        <title>FDA dAtabase for Regulatory Grade micrObial Sequences (FDA-ARGOS): Supporting development and validation of Infectious Disease Dx tests.</title>
        <authorList>
            <person name="Sproer C."/>
            <person name="Gronow S."/>
            <person name="Severitt S."/>
            <person name="Schroder I."/>
            <person name="Tallon L."/>
            <person name="Sadzewicz L."/>
            <person name="Zhao X."/>
            <person name="Boylan J."/>
            <person name="Ott S."/>
            <person name="Bowen H."/>
            <person name="Vavikolanu K."/>
            <person name="Mehta A."/>
            <person name="Aluvathingal J."/>
            <person name="Nadendla S."/>
            <person name="Lowell S."/>
            <person name="Myers T."/>
            <person name="Yan Y."/>
            <person name="Sichtig H."/>
        </authorList>
    </citation>
    <scope>NUCLEOTIDE SEQUENCE [LARGE SCALE GENOMIC DNA]</scope>
    <source>
        <strain evidence="15 16">FDAARGOS_1053</strain>
    </source>
</reference>
<keyword evidence="3" id="KW-0964">Secreted</keyword>
<dbReference type="PANTHER" id="PTHR24025:SF23">
    <property type="entry name" value="NEURAL-CADHERIN"/>
    <property type="match status" value="1"/>
</dbReference>
<dbReference type="RefSeq" id="WP_084037309.1">
    <property type="nucleotide sequence ID" value="NZ_CP066007.1"/>
</dbReference>
<feature type="region of interest" description="Disordered" evidence="12">
    <location>
        <begin position="1930"/>
        <end position="1983"/>
    </location>
</feature>
<feature type="compositionally biased region" description="Polar residues" evidence="12">
    <location>
        <begin position="1825"/>
        <end position="1838"/>
    </location>
</feature>
<dbReference type="EMBL" id="CP066007">
    <property type="protein sequence ID" value="QQB46888.1"/>
    <property type="molecule type" value="Genomic_DNA"/>
</dbReference>
<protein>
    <submittedName>
        <fullName evidence="15">YPDG domain-containing protein</fullName>
    </submittedName>
</protein>
<dbReference type="NCBIfam" id="TIGR02331">
    <property type="entry name" value="rib_alpha"/>
    <property type="match status" value="2"/>
</dbReference>
<keyword evidence="4 13" id="KW-0812">Transmembrane</keyword>
<dbReference type="Pfam" id="PF18957">
    <property type="entry name" value="RibLong"/>
    <property type="match status" value="18"/>
</dbReference>
<feature type="compositionally biased region" description="Polar residues" evidence="12">
    <location>
        <begin position="905"/>
        <end position="933"/>
    </location>
</feature>
<feature type="region of interest" description="Disordered" evidence="12">
    <location>
        <begin position="1744"/>
        <end position="1771"/>
    </location>
</feature>
<accession>A0A7T4EGD1</accession>
<feature type="region of interest" description="Disordered" evidence="12">
    <location>
        <begin position="354"/>
        <end position="382"/>
    </location>
</feature>
<keyword evidence="11 13" id="KW-0472">Membrane</keyword>
<dbReference type="PANTHER" id="PTHR24025">
    <property type="entry name" value="DESMOGLEIN FAMILY MEMBER"/>
    <property type="match status" value="1"/>
</dbReference>
<feature type="compositionally biased region" description="Low complexity" evidence="12">
    <location>
        <begin position="2712"/>
        <end position="2742"/>
    </location>
</feature>
<feature type="compositionally biased region" description="Polar residues" evidence="12">
    <location>
        <begin position="1548"/>
        <end position="1559"/>
    </location>
</feature>
<evidence type="ECO:0000256" key="3">
    <source>
        <dbReference type="ARBA" id="ARBA00022525"/>
    </source>
</evidence>
<feature type="region of interest" description="Disordered" evidence="12">
    <location>
        <begin position="1035"/>
        <end position="1058"/>
    </location>
</feature>
<feature type="transmembrane region" description="Helical" evidence="13">
    <location>
        <begin position="2787"/>
        <end position="2808"/>
    </location>
</feature>
<dbReference type="PROSITE" id="PS50847">
    <property type="entry name" value="GRAM_POS_ANCHORING"/>
    <property type="match status" value="1"/>
</dbReference>
<dbReference type="OrthoDB" id="4428212at2"/>